<dbReference type="InterPro" id="IPR013328">
    <property type="entry name" value="6PGD_dom2"/>
</dbReference>
<sequence>MAQPKADIALIGLAVMGQNLILNMNDHGFVVCAYNRTTEKVDQFLANEAKGTKVIGAKSLQEMVSKLKSPRRVMMLVKAGQAVDDFIKQLVPLLDKGDIIIDGGNSEYQDTKRRVEELDKQGIFFVGSGVSGGEDGARYGPSLMPGGNPKAWPHIKEIFQSISAKANNEPCCDWVGEEGAGHFVKMVHNGIEYGDMQLICEAYHLMRDSLKLSHEEMGQVLDEWNKGELDSFLIEITRDIVKYKNKDGSHLLEQIRDSAGQKGTGKWTAISALEYGMPVTLIGESVFARCLSSLKEERVQASKVLKGPSTTEYKGDKKEFIEHIRKALYASKIISYAQGFMLMREAARVYNWNLNYGGIALMWRGGCIIRSIFLGNIKDAFDKNPQLSNLLLDKFFSDAIHRCQDSWRTVVAAGATLGVPTPAFSTALAFYDGYRSERLPANLIQAQRDYFGAHTYELLNNPGKFVHTNWTGHGGNVVGKALKSRRLSIMIELVGTRVIRGPDWHWADQDGGPGSVGTVVEVGRADANTSPEGTVVVLWDNGYRSNYRTGFQNAYDLRVVDTGPAGVKHGDVLCNECKHTGSDKKPISGCRHDSESSQVVEMPTRRNSHTVELKGIFAGAKVTRGASWTWGNQDGGEGKVGEVVEIQNWQKESYRSVANVKWTSGGTANLYRLGHKGQVDLKAHSPSSGGMVYIDHLPILGYSNGEVSKPQRNFNSPRHRPVLNIGDKVKVLVTAEELQKMQVGHGGWNSRMAEFIGKVGVVHRVTDRGDIRVQYNNSSNQRWTFHPGVLTKVHAFLVGDLVRVSDDLEAVKENQEGHGDWVDAMRGVLGKVGQVQEVYSDGDLRVAVKGQPVWTLNPLSVKAVPVTPERKGKPSEDIKNIADLTAMFGELEIASATGRKDMIKEFVTVHPNNVDMKSAGKTLLQIAAHEGKIEIAEILLDANASLDEVDDEGDTALHYAAFGQKAEMLKYLISRGASVDFPSRKQQTTALHVSVIKNNIECVSVLLKCQANVNAQDCFGDTPVHDAVGKGYDAILNLLLKSPNPDLMLRNKRGFNALQHAALKGNDYAVKKLIEVGPLMVNVKKDDGFTPLHLSALNGHFSVVVALLNEGNADVNVCNNRKQTPLHLAVNQGEGGVIEQLLVMGANPNMQDDNGDTALHIALSKACGKPDYQVNGANCGFLANFEGINHSKFGEAYGCAGLAIISYLIFMGNDLDIANNRKETAVNLVNQLAKHFPLILDLIKLHSSNTDRSIESGTTEKSQEILTPPPSTSKPVPPMNLLECSVCSEQDQNVRFEPCGDVVVCEECAGRMKKCLFCHFPIQKLVTKSGVVVNRREIQSSTDKLRVLESKIAEIEEANCCSICMERPRNIVFLCGHSACDTCAQPLKVCHMCRKPITNKINIF</sequence>
<dbReference type="NCBIfam" id="NF006765">
    <property type="entry name" value="PRK09287.1"/>
    <property type="match status" value="1"/>
</dbReference>
<evidence type="ECO:0000256" key="17">
    <source>
        <dbReference type="ARBA" id="ARBA00023064"/>
    </source>
</evidence>
<dbReference type="Pfam" id="PF13920">
    <property type="entry name" value="zf-C3HC4_3"/>
    <property type="match status" value="2"/>
</dbReference>
<dbReference type="SMART" id="SM00248">
    <property type="entry name" value="ANK"/>
    <property type="match status" value="8"/>
</dbReference>
<evidence type="ECO:0000256" key="22">
    <source>
        <dbReference type="RuleBase" id="RU000485"/>
    </source>
</evidence>
<dbReference type="FunFam" id="3.40.50.720:FF:000007">
    <property type="entry name" value="6-phosphogluconate dehydrogenase, decarboxylating"/>
    <property type="match status" value="1"/>
</dbReference>
<dbReference type="CDD" id="cd16726">
    <property type="entry name" value="RING-HC_MIB2_rpt1"/>
    <property type="match status" value="1"/>
</dbReference>
<dbReference type="PROSITE" id="PS50297">
    <property type="entry name" value="ANK_REP_REGION"/>
    <property type="match status" value="5"/>
</dbReference>
<dbReference type="Gene3D" id="3.30.40.10">
    <property type="entry name" value="Zinc/RING finger domain, C3HC4 (zinc finger)"/>
    <property type="match status" value="2"/>
</dbReference>
<proteinExistence type="inferred from homology"/>
<evidence type="ECO:0000313" key="27">
    <source>
        <dbReference type="Proteomes" id="UP000494165"/>
    </source>
</evidence>
<comment type="catalytic activity">
    <reaction evidence="19 22">
        <text>6-phospho-D-gluconate + NADP(+) = D-ribulose 5-phosphate + CO2 + NADPH</text>
        <dbReference type="Rhea" id="RHEA:10116"/>
        <dbReference type="ChEBI" id="CHEBI:16526"/>
        <dbReference type="ChEBI" id="CHEBI:57783"/>
        <dbReference type="ChEBI" id="CHEBI:58121"/>
        <dbReference type="ChEBI" id="CHEBI:58349"/>
        <dbReference type="ChEBI" id="CHEBI:58759"/>
        <dbReference type="EC" id="1.1.1.44"/>
    </reaction>
</comment>
<dbReference type="SMART" id="SM00184">
    <property type="entry name" value="RING"/>
    <property type="match status" value="2"/>
</dbReference>
<comment type="subunit">
    <text evidence="6">Homodimer.</text>
</comment>
<dbReference type="SUPFAM" id="SSF48179">
    <property type="entry name" value="6-phosphogluconate dehydrogenase C-terminal domain-like"/>
    <property type="match status" value="1"/>
</dbReference>
<dbReference type="GO" id="GO:0004616">
    <property type="term" value="F:phosphogluconate dehydrogenase (decarboxylating) activity"/>
    <property type="evidence" value="ECO:0007669"/>
    <property type="project" value="UniProtKB-EC"/>
</dbReference>
<evidence type="ECO:0000259" key="24">
    <source>
        <dbReference type="PROSITE" id="PS50089"/>
    </source>
</evidence>
<dbReference type="Pfam" id="PF18346">
    <property type="entry name" value="SH3_15"/>
    <property type="match status" value="2"/>
</dbReference>
<evidence type="ECO:0000256" key="2">
    <source>
        <dbReference type="ARBA" id="ARBA00002526"/>
    </source>
</evidence>
<dbReference type="Proteomes" id="UP000494165">
    <property type="component" value="Unassembled WGS sequence"/>
</dbReference>
<comment type="caution">
    <text evidence="26">The sequence shown here is derived from an EMBL/GenBank/DDBJ whole genome shotgun (WGS) entry which is preliminary data.</text>
</comment>
<keyword evidence="10" id="KW-0677">Repeat</keyword>
<evidence type="ECO:0000256" key="3">
    <source>
        <dbReference type="ARBA" id="ARBA00004874"/>
    </source>
</evidence>
<evidence type="ECO:0000256" key="4">
    <source>
        <dbReference type="ARBA" id="ARBA00004906"/>
    </source>
</evidence>
<evidence type="ECO:0000256" key="7">
    <source>
        <dbReference type="ARBA" id="ARBA00018193"/>
    </source>
</evidence>
<evidence type="ECO:0000256" key="18">
    <source>
        <dbReference type="ARBA" id="ARBA00023126"/>
    </source>
</evidence>
<dbReference type="InterPro" id="IPR002110">
    <property type="entry name" value="Ankyrin_rpt"/>
</dbReference>
<dbReference type="InterPro" id="IPR037252">
    <property type="entry name" value="Mib_Herc2_sf"/>
</dbReference>
<dbReference type="PRINTS" id="PR01415">
    <property type="entry name" value="ANKYRIN"/>
</dbReference>
<comment type="catalytic activity">
    <reaction evidence="1">
        <text>S-ubiquitinyl-[E2 ubiquitin-conjugating enzyme]-L-cysteine + [acceptor protein]-L-lysine = [E2 ubiquitin-conjugating enzyme]-L-cysteine + N(6)-ubiquitinyl-[acceptor protein]-L-lysine.</text>
        <dbReference type="EC" id="2.3.2.27"/>
    </reaction>
</comment>
<keyword evidence="16 20" id="KW-0040">ANK repeat</keyword>
<keyword evidence="27" id="KW-1185">Reference proteome</keyword>
<dbReference type="Gene3D" id="1.20.5.320">
    <property type="entry name" value="6-Phosphogluconate Dehydrogenase, domain 3"/>
    <property type="match status" value="1"/>
</dbReference>
<feature type="domain" description="MIB/HERC2" evidence="25">
    <location>
        <begin position="484"/>
        <end position="563"/>
    </location>
</feature>
<feature type="repeat" description="ANK" evidence="20">
    <location>
        <begin position="919"/>
        <end position="951"/>
    </location>
</feature>
<feature type="domain" description="RING-type" evidence="24">
    <location>
        <begin position="1361"/>
        <end position="1394"/>
    </location>
</feature>
<dbReference type="Gene3D" id="3.40.50.720">
    <property type="entry name" value="NAD(P)-binding Rossmann-like Domain"/>
    <property type="match status" value="1"/>
</dbReference>
<dbReference type="GO" id="GO:0006098">
    <property type="term" value="P:pentose-phosphate shunt"/>
    <property type="evidence" value="ECO:0007669"/>
    <property type="project" value="UniProtKB-KW"/>
</dbReference>
<evidence type="ECO:0000256" key="11">
    <source>
        <dbReference type="ARBA" id="ARBA00022771"/>
    </source>
</evidence>
<keyword evidence="13" id="KW-0862">Zinc</keyword>
<dbReference type="SUPFAM" id="SSF159034">
    <property type="entry name" value="Mib/herc2 domain-like"/>
    <property type="match status" value="2"/>
</dbReference>
<dbReference type="InterPro" id="IPR006114">
    <property type="entry name" value="6PGDH_C"/>
</dbReference>
<dbReference type="PROSITE" id="PS51416">
    <property type="entry name" value="MIB_HERC2"/>
    <property type="match status" value="2"/>
</dbReference>
<dbReference type="InterPro" id="IPR008927">
    <property type="entry name" value="6-PGluconate_DH-like_C_sf"/>
</dbReference>
<dbReference type="PRINTS" id="PR00076">
    <property type="entry name" value="6PGDHDRGNASE"/>
</dbReference>
<dbReference type="PROSITE" id="PS50088">
    <property type="entry name" value="ANK_REPEAT"/>
    <property type="match status" value="5"/>
</dbReference>
<comment type="similarity">
    <text evidence="5 22">Belongs to the 6-phosphogluconate dehydrogenase family.</text>
</comment>
<name>A0A8S1BXS3_9INSE</name>
<keyword evidence="14 22" id="KW-0521">NADP</keyword>
<evidence type="ECO:0000256" key="8">
    <source>
        <dbReference type="ARBA" id="ARBA00022679"/>
    </source>
</evidence>
<dbReference type="CDD" id="cd16520">
    <property type="entry name" value="RING-HC_MIBs-like"/>
    <property type="match status" value="1"/>
</dbReference>
<feature type="region of interest" description="Disordered" evidence="23">
    <location>
        <begin position="584"/>
        <end position="605"/>
    </location>
</feature>
<dbReference type="Pfam" id="PF03446">
    <property type="entry name" value="NAD_binding_2"/>
    <property type="match status" value="1"/>
</dbReference>
<dbReference type="Gene3D" id="1.25.40.20">
    <property type="entry name" value="Ankyrin repeat-containing domain"/>
    <property type="match status" value="3"/>
</dbReference>
<comment type="pathway">
    <text evidence="3 22">Carbohydrate degradation; pentose phosphate pathway; D-ribulose 5-phosphate from D-glucose 6-phosphate (oxidative stage): step 3/3.</text>
</comment>
<evidence type="ECO:0000256" key="6">
    <source>
        <dbReference type="ARBA" id="ARBA00011738"/>
    </source>
</evidence>
<dbReference type="EMBL" id="CADEPI010000006">
    <property type="protein sequence ID" value="CAB3361683.1"/>
    <property type="molecule type" value="Genomic_DNA"/>
</dbReference>
<dbReference type="NCBIfam" id="TIGR00873">
    <property type="entry name" value="gnd"/>
    <property type="match status" value="1"/>
</dbReference>
<feature type="repeat" description="ANK" evidence="20">
    <location>
        <begin position="952"/>
        <end position="984"/>
    </location>
</feature>
<dbReference type="EC" id="1.1.1.44" evidence="22"/>
<dbReference type="GO" id="GO:0019521">
    <property type="term" value="P:D-gluconate metabolic process"/>
    <property type="evidence" value="ECO:0007669"/>
    <property type="project" value="UniProtKB-KW"/>
</dbReference>
<feature type="repeat" description="ANK" evidence="20">
    <location>
        <begin position="1087"/>
        <end position="1120"/>
    </location>
</feature>
<dbReference type="InterPro" id="IPR006115">
    <property type="entry name" value="6PGDH_NADP-bd"/>
</dbReference>
<dbReference type="FunFam" id="2.30.30.40:FF:000044">
    <property type="entry name" value="E3 ubiquitin-protein ligase MIB2, putative"/>
    <property type="match status" value="1"/>
</dbReference>
<dbReference type="PANTHER" id="PTHR11811">
    <property type="entry name" value="6-PHOSPHOGLUCONATE DEHYDROGENASE"/>
    <property type="match status" value="1"/>
</dbReference>
<dbReference type="InterPro" id="IPR036291">
    <property type="entry name" value="NAD(P)-bd_dom_sf"/>
</dbReference>
<feature type="repeat" description="ANK" evidence="20">
    <location>
        <begin position="1121"/>
        <end position="1153"/>
    </location>
</feature>
<organism evidence="26 27">
    <name type="scientific">Cloeon dipterum</name>
    <dbReference type="NCBI Taxonomy" id="197152"/>
    <lineage>
        <taxon>Eukaryota</taxon>
        <taxon>Metazoa</taxon>
        <taxon>Ecdysozoa</taxon>
        <taxon>Arthropoda</taxon>
        <taxon>Hexapoda</taxon>
        <taxon>Insecta</taxon>
        <taxon>Pterygota</taxon>
        <taxon>Palaeoptera</taxon>
        <taxon>Ephemeroptera</taxon>
        <taxon>Pisciforma</taxon>
        <taxon>Baetidae</taxon>
        <taxon>Cloeon</taxon>
    </lineage>
</organism>
<protein>
    <recommendedName>
        <fullName evidence="7 22">6-phosphogluconate dehydrogenase, decarboxylating</fullName>
        <ecNumber evidence="22">1.1.1.44</ecNumber>
    </recommendedName>
</protein>
<dbReference type="Pfam" id="PF06701">
    <property type="entry name" value="MIB_HERC2"/>
    <property type="match status" value="2"/>
</dbReference>
<evidence type="ECO:0000256" key="15">
    <source>
        <dbReference type="ARBA" id="ARBA00023002"/>
    </source>
</evidence>
<dbReference type="Pfam" id="PF12796">
    <property type="entry name" value="Ank_2"/>
    <property type="match status" value="2"/>
</dbReference>
<keyword evidence="12" id="KW-0833">Ubl conjugation pathway</keyword>
<dbReference type="InterPro" id="IPR040847">
    <property type="entry name" value="SH3_15"/>
</dbReference>
<evidence type="ECO:0000256" key="1">
    <source>
        <dbReference type="ARBA" id="ARBA00000900"/>
    </source>
</evidence>
<dbReference type="InterPro" id="IPR006184">
    <property type="entry name" value="6PGdom_BS"/>
</dbReference>
<reference evidence="26 27" key="1">
    <citation type="submission" date="2020-04" db="EMBL/GenBank/DDBJ databases">
        <authorList>
            <person name="Alioto T."/>
            <person name="Alioto T."/>
            <person name="Gomez Garrido J."/>
        </authorList>
    </citation>
    <scope>NUCLEOTIDE SEQUENCE [LARGE SCALE GENOMIC DNA]</scope>
</reference>
<dbReference type="InterPro" id="IPR010606">
    <property type="entry name" value="Mib_Herc2"/>
</dbReference>
<evidence type="ECO:0000256" key="12">
    <source>
        <dbReference type="ARBA" id="ARBA00022786"/>
    </source>
</evidence>
<evidence type="ECO:0000256" key="10">
    <source>
        <dbReference type="ARBA" id="ARBA00022737"/>
    </source>
</evidence>
<keyword evidence="18 22" id="KW-0570">Pentose shunt</keyword>
<dbReference type="Pfam" id="PF00023">
    <property type="entry name" value="Ank"/>
    <property type="match status" value="2"/>
</dbReference>
<evidence type="ECO:0000256" key="9">
    <source>
        <dbReference type="ARBA" id="ARBA00022723"/>
    </source>
</evidence>
<evidence type="ECO:0000256" key="13">
    <source>
        <dbReference type="ARBA" id="ARBA00022833"/>
    </source>
</evidence>
<dbReference type="InterPro" id="IPR013083">
    <property type="entry name" value="Znf_RING/FYVE/PHD"/>
</dbReference>
<dbReference type="SMART" id="SM01350">
    <property type="entry name" value="6PGD"/>
    <property type="match status" value="1"/>
</dbReference>
<evidence type="ECO:0000313" key="26">
    <source>
        <dbReference type="EMBL" id="CAB3361683.1"/>
    </source>
</evidence>
<dbReference type="FunFam" id="1.20.5.320:FF:000002">
    <property type="entry name" value="6-phosphogluconate dehydrogenase, decarboxylating"/>
    <property type="match status" value="1"/>
</dbReference>
<evidence type="ECO:0000256" key="23">
    <source>
        <dbReference type="SAM" id="MobiDB-lite"/>
    </source>
</evidence>
<dbReference type="Pfam" id="PF00393">
    <property type="entry name" value="6PGD"/>
    <property type="match status" value="1"/>
</dbReference>
<dbReference type="InterPro" id="IPR036770">
    <property type="entry name" value="Ankyrin_rpt-contain_sf"/>
</dbReference>
<comment type="pathway">
    <text evidence="4">Protein modification; protein ubiquitination.</text>
</comment>
<feature type="repeat" description="ANK" evidence="20">
    <location>
        <begin position="986"/>
        <end position="1018"/>
    </location>
</feature>
<dbReference type="GO" id="GO:0050661">
    <property type="term" value="F:NADP binding"/>
    <property type="evidence" value="ECO:0007669"/>
    <property type="project" value="InterPro"/>
</dbReference>
<dbReference type="GO" id="GO:0008270">
    <property type="term" value="F:zinc ion binding"/>
    <property type="evidence" value="ECO:0007669"/>
    <property type="project" value="UniProtKB-KW"/>
</dbReference>
<evidence type="ECO:0000256" key="5">
    <source>
        <dbReference type="ARBA" id="ARBA00008419"/>
    </source>
</evidence>
<evidence type="ECO:0000259" key="25">
    <source>
        <dbReference type="PROSITE" id="PS51416"/>
    </source>
</evidence>
<evidence type="ECO:0000256" key="21">
    <source>
        <dbReference type="PROSITE-ProRule" id="PRU00175"/>
    </source>
</evidence>
<dbReference type="PROSITE" id="PS50089">
    <property type="entry name" value="ZF_RING_2"/>
    <property type="match status" value="1"/>
</dbReference>
<accession>A0A8S1BXS3</accession>
<evidence type="ECO:0000256" key="20">
    <source>
        <dbReference type="PROSITE-ProRule" id="PRU00023"/>
    </source>
</evidence>
<keyword evidence="15 22" id="KW-0560">Oxidoreductase</keyword>
<dbReference type="OrthoDB" id="434986at2759"/>
<dbReference type="PROSITE" id="PS00461">
    <property type="entry name" value="6PGD"/>
    <property type="match status" value="1"/>
</dbReference>
<dbReference type="GO" id="GO:0061630">
    <property type="term" value="F:ubiquitin protein ligase activity"/>
    <property type="evidence" value="ECO:0007669"/>
    <property type="project" value="UniProtKB-EC"/>
</dbReference>
<keyword evidence="11 21" id="KW-0863">Zinc-finger</keyword>
<keyword evidence="17 22" id="KW-0311">Gluconate utilization</keyword>
<comment type="function">
    <text evidence="2">Catalyzes the oxidative decarboxylation of 6-phosphogluconate to ribulose 5-phosphate and CO(2), with concomitant reduction of NADP to NADPH.</text>
</comment>
<feature type="compositionally biased region" description="Basic and acidic residues" evidence="23">
    <location>
        <begin position="584"/>
        <end position="595"/>
    </location>
</feature>
<dbReference type="InterPro" id="IPR006113">
    <property type="entry name" value="6PGDH_Gnd/GntZ"/>
</dbReference>
<dbReference type="Gene3D" id="2.30.30.40">
    <property type="entry name" value="SH3 Domains"/>
    <property type="match status" value="2"/>
</dbReference>
<dbReference type="Gene3D" id="1.10.1040.10">
    <property type="entry name" value="N-(1-d-carboxylethyl)-l-norvaline Dehydrogenase, domain 2"/>
    <property type="match status" value="1"/>
</dbReference>
<dbReference type="SUPFAM" id="SSF51735">
    <property type="entry name" value="NAD(P)-binding Rossmann-fold domains"/>
    <property type="match status" value="1"/>
</dbReference>
<evidence type="ECO:0000256" key="14">
    <source>
        <dbReference type="ARBA" id="ARBA00022857"/>
    </source>
</evidence>
<gene>
    <name evidence="26" type="ORF">CLODIP_2_CD15803</name>
</gene>
<feature type="domain" description="MIB/HERC2" evidence="25">
    <location>
        <begin position="608"/>
        <end position="687"/>
    </location>
</feature>
<evidence type="ECO:0000256" key="19">
    <source>
        <dbReference type="ARBA" id="ARBA00048640"/>
    </source>
</evidence>
<dbReference type="SUPFAM" id="SSF48403">
    <property type="entry name" value="Ankyrin repeat"/>
    <property type="match status" value="1"/>
</dbReference>
<keyword evidence="8" id="KW-0808">Transferase</keyword>
<dbReference type="FunFam" id="2.30.30.40:FF:000078">
    <property type="entry name" value="Putative e3 ubiquitin-protein ligase mib2"/>
    <property type="match status" value="1"/>
</dbReference>
<dbReference type="InterPro" id="IPR006183">
    <property type="entry name" value="Pgluconate_DH"/>
</dbReference>
<dbReference type="GO" id="GO:0016567">
    <property type="term" value="P:protein ubiquitination"/>
    <property type="evidence" value="ECO:0007669"/>
    <property type="project" value="InterPro"/>
</dbReference>
<keyword evidence="9" id="KW-0479">Metal-binding</keyword>
<dbReference type="InterPro" id="IPR001841">
    <property type="entry name" value="Znf_RING"/>
</dbReference>
<feature type="region of interest" description="Disordered" evidence="23">
    <location>
        <begin position="1252"/>
        <end position="1274"/>
    </location>
</feature>
<evidence type="ECO:0000256" key="16">
    <source>
        <dbReference type="ARBA" id="ARBA00023043"/>
    </source>
</evidence>
<dbReference type="FunFam" id="1.10.1040.10:FF:000002">
    <property type="entry name" value="6-phosphogluconate dehydrogenase, decarboxylating"/>
    <property type="match status" value="1"/>
</dbReference>